<reference evidence="3" key="1">
    <citation type="submission" date="2017-04" db="EMBL/GenBank/DDBJ databases">
        <authorList>
            <person name="Varghese N."/>
            <person name="Submissions S."/>
        </authorList>
    </citation>
    <scope>NUCLEOTIDE SEQUENCE [LARGE SCALE GENOMIC DNA]</scope>
    <source>
        <strain evidence="3">USBA 82</strain>
    </source>
</reference>
<sequence>MFESIMALATGLIFGFLMQRSEVLRYDRQLGALLMEDMTIVKFMMSAVCTGMVGIQLLSQMGLISLSIKSTVLGTNLVGGVIFGLGWAMLGYCPGTAVGALGEGRVDALAGIAGMVVGAILFAELYPFTKLSIFSWGDLGKITLPSYTDTSPWLWVAGFLALAGGLSVIFDRNDL</sequence>
<feature type="transmembrane region" description="Helical" evidence="1">
    <location>
        <begin position="110"/>
        <end position="129"/>
    </location>
</feature>
<evidence type="ECO:0000313" key="3">
    <source>
        <dbReference type="Proteomes" id="UP000193355"/>
    </source>
</evidence>
<keyword evidence="1" id="KW-0472">Membrane</keyword>
<evidence type="ECO:0000313" key="2">
    <source>
        <dbReference type="EMBL" id="SMG15010.1"/>
    </source>
</evidence>
<protein>
    <submittedName>
        <fullName evidence="2">Uncharacterized protein</fullName>
    </submittedName>
</protein>
<dbReference type="STRING" id="561720.SAMN06275492_1034"/>
<dbReference type="Pfam" id="PF04143">
    <property type="entry name" value="Sulf_transp"/>
    <property type="match status" value="1"/>
</dbReference>
<keyword evidence="3" id="KW-1185">Reference proteome</keyword>
<proteinExistence type="predicted"/>
<accession>A0A1X7IKI1</accession>
<dbReference type="Proteomes" id="UP000193355">
    <property type="component" value="Unassembled WGS sequence"/>
</dbReference>
<dbReference type="RefSeq" id="WP_085543730.1">
    <property type="nucleotide sequence ID" value="NZ_FXBB01000003.1"/>
</dbReference>
<dbReference type="EMBL" id="FXBB01000003">
    <property type="protein sequence ID" value="SMG15010.1"/>
    <property type="molecule type" value="Genomic_DNA"/>
</dbReference>
<feature type="transmembrane region" description="Helical" evidence="1">
    <location>
        <begin position="41"/>
        <end position="59"/>
    </location>
</feature>
<organism evidence="2 3">
    <name type="scientific">Dethiosulfovibrio salsuginis</name>
    <dbReference type="NCBI Taxonomy" id="561720"/>
    <lineage>
        <taxon>Bacteria</taxon>
        <taxon>Thermotogati</taxon>
        <taxon>Synergistota</taxon>
        <taxon>Synergistia</taxon>
        <taxon>Synergistales</taxon>
        <taxon>Dethiosulfovibrionaceae</taxon>
        <taxon>Dethiosulfovibrio</taxon>
    </lineage>
</organism>
<evidence type="ECO:0000256" key="1">
    <source>
        <dbReference type="SAM" id="Phobius"/>
    </source>
</evidence>
<name>A0A1X7IKI1_9BACT</name>
<keyword evidence="1" id="KW-0812">Transmembrane</keyword>
<dbReference type="InterPro" id="IPR007272">
    <property type="entry name" value="Sulf_transp_TsuA/YedE"/>
</dbReference>
<gene>
    <name evidence="2" type="ORF">SAMN06275492_1034</name>
</gene>
<dbReference type="AlphaFoldDB" id="A0A1X7IKI1"/>
<keyword evidence="1" id="KW-1133">Transmembrane helix</keyword>
<dbReference type="OrthoDB" id="9790409at2"/>
<feature type="transmembrane region" description="Helical" evidence="1">
    <location>
        <begin position="150"/>
        <end position="170"/>
    </location>
</feature>